<evidence type="ECO:0000259" key="5">
    <source>
        <dbReference type="SMART" id="SM00863"/>
    </source>
</evidence>
<gene>
    <name evidence="6" type="ORF">HG537_0D02110</name>
</gene>
<dbReference type="SMART" id="SM00863">
    <property type="entry name" value="tRNA_SAD"/>
    <property type="match status" value="1"/>
</dbReference>
<dbReference type="Gene3D" id="2.40.30.130">
    <property type="match status" value="1"/>
</dbReference>
<dbReference type="PANTHER" id="PTHR43462:SF1">
    <property type="entry name" value="ALANYL-TRNA EDITING PROTEIN AARSD1"/>
    <property type="match status" value="1"/>
</dbReference>
<dbReference type="OrthoDB" id="288942at2759"/>
<dbReference type="FunFam" id="2.40.30.130:FF:000016">
    <property type="entry name" value="YNL040W-like protein"/>
    <property type="match status" value="1"/>
</dbReference>
<dbReference type="InterPro" id="IPR009000">
    <property type="entry name" value="Transl_B-barrel_sf"/>
</dbReference>
<proteinExistence type="inferred from homology"/>
<sequence length="460" mass="51484">MKRTYVGSLACQRDSSISKGFQTTVVSCEPVDSKNDKEIYHVELQDTILFPEGGGQPSDTGILKVLDGPNANESVVVSHVARHGLHAKHCVNQRIEPGTRVEITIDSGKRMDYMQQHTGQHLLSALLEQKYSLKTLSWSMGGVPNSKKDSLEIGDYFNYVEIPKRMSEQEVQDLSEAVNHYILIEPMSISIREATNETAGSLNTDKIPDDYDLSKGIIRTVHIGTIDANPCCGTHLKNTGQIGSILILPNQTTVRGTNSRLYFMCGHRLKKYGEMASEILTKTKASLSCQEAQIPEKIEKQKDQLQKLSKREQYWMRELADYESKAIIEQLKQNRKAYLLKDTFGTLEYLLQIFKETKAACQDIPSYVLLLCGRDKQTDTGSAIILSTSGEDVLRISSKLSSCFKSIKGGGGSNGGKWQGKMTKVMSQEWAALEEFVASEFKPDSKREKDMQEMYENCAH</sequence>
<dbReference type="InterPro" id="IPR018163">
    <property type="entry name" value="Thr/Ala-tRNA-synth_IIc_edit"/>
</dbReference>
<dbReference type="Gene3D" id="3.30.980.10">
    <property type="entry name" value="Threonyl-trna Synthetase, Chain A, domain 2"/>
    <property type="match status" value="1"/>
</dbReference>
<dbReference type="GO" id="GO:0002196">
    <property type="term" value="F:Ser-tRNA(Ala) deacylase activity"/>
    <property type="evidence" value="ECO:0007669"/>
    <property type="project" value="TreeGrafter"/>
</dbReference>
<feature type="domain" description="Threonyl/alanyl tRNA synthetase SAD" evidence="5">
    <location>
        <begin position="218"/>
        <end position="262"/>
    </location>
</feature>
<comment type="similarity">
    <text evidence="2">Belongs to the class-II aminoacyl-tRNA synthetase family. Alax-L subfamily.</text>
</comment>
<dbReference type="InterPro" id="IPR051335">
    <property type="entry name" value="Alanyl-tRNA_Editing_Enzymes"/>
</dbReference>
<evidence type="ECO:0000256" key="4">
    <source>
        <dbReference type="ARBA" id="ARBA00022833"/>
    </source>
</evidence>
<dbReference type="GO" id="GO:0005524">
    <property type="term" value="F:ATP binding"/>
    <property type="evidence" value="ECO:0007669"/>
    <property type="project" value="InterPro"/>
</dbReference>
<dbReference type="Proteomes" id="UP000510647">
    <property type="component" value="Chromosome 4"/>
</dbReference>
<keyword evidence="4" id="KW-0862">Zinc</keyword>
<dbReference type="AlphaFoldDB" id="A0A7H9HS66"/>
<dbReference type="Pfam" id="PF07973">
    <property type="entry name" value="tRNA_SAD"/>
    <property type="match status" value="1"/>
</dbReference>
<comment type="cofactor">
    <cofactor evidence="1">
        <name>Zn(2+)</name>
        <dbReference type="ChEBI" id="CHEBI:29105"/>
    </cofactor>
</comment>
<dbReference type="EMBL" id="CP059270">
    <property type="protein sequence ID" value="QLQ80210.1"/>
    <property type="molecule type" value="Genomic_DNA"/>
</dbReference>
<evidence type="ECO:0000256" key="2">
    <source>
        <dbReference type="ARBA" id="ARBA00008429"/>
    </source>
</evidence>
<evidence type="ECO:0000313" key="7">
    <source>
        <dbReference type="Proteomes" id="UP000510647"/>
    </source>
</evidence>
<accession>A0A7H9HS66</accession>
<dbReference type="GO" id="GO:0004812">
    <property type="term" value="F:aminoacyl-tRNA ligase activity"/>
    <property type="evidence" value="ECO:0007669"/>
    <property type="project" value="InterPro"/>
</dbReference>
<dbReference type="GO" id="GO:0046872">
    <property type="term" value="F:metal ion binding"/>
    <property type="evidence" value="ECO:0007669"/>
    <property type="project" value="UniProtKB-KW"/>
</dbReference>
<evidence type="ECO:0000313" key="6">
    <source>
        <dbReference type="EMBL" id="QLQ80210.1"/>
    </source>
</evidence>
<dbReference type="SUPFAM" id="SSF55186">
    <property type="entry name" value="ThrRS/AlaRS common domain"/>
    <property type="match status" value="1"/>
</dbReference>
<reference evidence="6 7" key="1">
    <citation type="submission" date="2020-06" db="EMBL/GenBank/DDBJ databases">
        <title>The yeast mating-type switching endonuclease HO is a domesticated member of an unorthodox homing genetic element family.</title>
        <authorList>
            <person name="Coughlan A.Y."/>
            <person name="Lombardi L."/>
            <person name="Braun-Galleani S."/>
            <person name="Martos A.R."/>
            <person name="Galeote V."/>
            <person name="Bigey F."/>
            <person name="Dequin S."/>
            <person name="Byrne K.P."/>
            <person name="Wolfe K.H."/>
        </authorList>
    </citation>
    <scope>NUCLEOTIDE SEQUENCE [LARGE SCALE GENOMIC DNA]</scope>
    <source>
        <strain evidence="6 7">CBS2947</strain>
    </source>
</reference>
<organism evidence="6 7">
    <name type="scientific">Torulaspora globosa</name>
    <dbReference type="NCBI Taxonomy" id="48254"/>
    <lineage>
        <taxon>Eukaryota</taxon>
        <taxon>Fungi</taxon>
        <taxon>Dikarya</taxon>
        <taxon>Ascomycota</taxon>
        <taxon>Saccharomycotina</taxon>
        <taxon>Saccharomycetes</taxon>
        <taxon>Saccharomycetales</taxon>
        <taxon>Saccharomycetaceae</taxon>
        <taxon>Torulaspora</taxon>
    </lineage>
</organism>
<dbReference type="SUPFAM" id="SSF50447">
    <property type="entry name" value="Translation proteins"/>
    <property type="match status" value="1"/>
</dbReference>
<keyword evidence="3" id="KW-0479">Metal-binding</keyword>
<dbReference type="GO" id="GO:0043039">
    <property type="term" value="P:tRNA aminoacylation"/>
    <property type="evidence" value="ECO:0007669"/>
    <property type="project" value="InterPro"/>
</dbReference>
<dbReference type="PANTHER" id="PTHR43462">
    <property type="entry name" value="ALANYL-TRNA EDITING PROTEIN"/>
    <property type="match status" value="1"/>
</dbReference>
<name>A0A7H9HS66_9SACH</name>
<dbReference type="InterPro" id="IPR012947">
    <property type="entry name" value="tRNA_SAD"/>
</dbReference>
<evidence type="ECO:0000256" key="3">
    <source>
        <dbReference type="ARBA" id="ARBA00022723"/>
    </source>
</evidence>
<keyword evidence="7" id="KW-1185">Reference proteome</keyword>
<protein>
    <recommendedName>
        <fullName evidence="5">Threonyl/alanyl tRNA synthetase SAD domain-containing protein</fullName>
    </recommendedName>
</protein>
<evidence type="ECO:0000256" key="1">
    <source>
        <dbReference type="ARBA" id="ARBA00001947"/>
    </source>
</evidence>